<dbReference type="CDD" id="cd12402">
    <property type="entry name" value="RRM_eIF4B"/>
    <property type="match status" value="1"/>
</dbReference>
<dbReference type="InterPro" id="IPR033107">
    <property type="entry name" value="EIF-4B_RRM"/>
</dbReference>
<feature type="region of interest" description="Disordered" evidence="3">
    <location>
        <begin position="166"/>
        <end position="234"/>
    </location>
</feature>
<keyword evidence="5" id="KW-0648">Protein biosynthesis</keyword>
<feature type="compositionally biased region" description="Basic and acidic residues" evidence="3">
    <location>
        <begin position="341"/>
        <end position="368"/>
    </location>
</feature>
<dbReference type="EMBL" id="NCKU01001017">
    <property type="protein sequence ID" value="RWS13356.1"/>
    <property type="molecule type" value="Genomic_DNA"/>
</dbReference>
<accession>A0A443RDL2</accession>
<keyword evidence="6" id="KW-1185">Reference proteome</keyword>
<feature type="region of interest" description="Disordered" evidence="3">
    <location>
        <begin position="249"/>
        <end position="586"/>
    </location>
</feature>
<reference evidence="5 6" key="1">
    <citation type="journal article" date="2018" name="Gigascience">
        <title>Genomes of trombidid mites reveal novel predicted allergens and laterally-transferred genes associated with secondary metabolism.</title>
        <authorList>
            <person name="Dong X."/>
            <person name="Chaisiri K."/>
            <person name="Xia D."/>
            <person name="Armstrong S.D."/>
            <person name="Fang Y."/>
            <person name="Donnelly M.J."/>
            <person name="Kadowaki T."/>
            <person name="McGarry J.W."/>
            <person name="Darby A.C."/>
            <person name="Makepeace B.L."/>
        </authorList>
    </citation>
    <scope>NUCLEOTIDE SEQUENCE [LARGE SCALE GENOMIC DNA]</scope>
    <source>
        <strain evidence="5">UoL-WK</strain>
    </source>
</reference>
<feature type="compositionally biased region" description="Polar residues" evidence="3">
    <location>
        <begin position="502"/>
        <end position="518"/>
    </location>
</feature>
<dbReference type="PANTHER" id="PTHR23236">
    <property type="entry name" value="EUKARYOTIC TRANSLATION INITIATION FACTOR 4B/4H"/>
    <property type="match status" value="1"/>
</dbReference>
<evidence type="ECO:0000256" key="1">
    <source>
        <dbReference type="ARBA" id="ARBA00022884"/>
    </source>
</evidence>
<feature type="compositionally biased region" description="Polar residues" evidence="3">
    <location>
        <begin position="551"/>
        <end position="566"/>
    </location>
</feature>
<keyword evidence="1 2" id="KW-0694">RNA-binding</keyword>
<feature type="compositionally biased region" description="Basic and acidic residues" evidence="3">
    <location>
        <begin position="436"/>
        <end position="492"/>
    </location>
</feature>
<dbReference type="Pfam" id="PF00076">
    <property type="entry name" value="RRM_1"/>
    <property type="match status" value="1"/>
</dbReference>
<gene>
    <name evidence="5" type="ORF">B4U79_02199</name>
</gene>
<evidence type="ECO:0000256" key="3">
    <source>
        <dbReference type="SAM" id="MobiDB-lite"/>
    </source>
</evidence>
<dbReference type="Proteomes" id="UP000285301">
    <property type="component" value="Unassembled WGS sequence"/>
</dbReference>
<name>A0A443RDL2_9ACAR</name>
<dbReference type="InterPro" id="IPR035979">
    <property type="entry name" value="RBD_domain_sf"/>
</dbReference>
<organism evidence="5 6">
    <name type="scientific">Dinothrombium tinctorium</name>
    <dbReference type="NCBI Taxonomy" id="1965070"/>
    <lineage>
        <taxon>Eukaryota</taxon>
        <taxon>Metazoa</taxon>
        <taxon>Ecdysozoa</taxon>
        <taxon>Arthropoda</taxon>
        <taxon>Chelicerata</taxon>
        <taxon>Arachnida</taxon>
        <taxon>Acari</taxon>
        <taxon>Acariformes</taxon>
        <taxon>Trombidiformes</taxon>
        <taxon>Prostigmata</taxon>
        <taxon>Anystina</taxon>
        <taxon>Parasitengona</taxon>
        <taxon>Trombidioidea</taxon>
        <taxon>Trombidiidae</taxon>
        <taxon>Dinothrombium</taxon>
    </lineage>
</organism>
<comment type="caution">
    <text evidence="5">The sequence shown here is derived from an EMBL/GenBank/DDBJ whole genome shotgun (WGS) entry which is preliminary data.</text>
</comment>
<protein>
    <submittedName>
        <fullName evidence="5">Eukaryotic translation initiation factor 4B-like protein</fullName>
    </submittedName>
</protein>
<dbReference type="InterPro" id="IPR012677">
    <property type="entry name" value="Nucleotide-bd_a/b_plait_sf"/>
</dbReference>
<dbReference type="PANTHER" id="PTHR23236:SF2">
    <property type="entry name" value="EUKARYOTIC TRANSLATION INITIATION FACTOR 4B"/>
    <property type="match status" value="1"/>
</dbReference>
<keyword evidence="5" id="KW-0396">Initiation factor</keyword>
<evidence type="ECO:0000256" key="2">
    <source>
        <dbReference type="PROSITE-ProRule" id="PRU00176"/>
    </source>
</evidence>
<dbReference type="PROSITE" id="PS50102">
    <property type="entry name" value="RRM"/>
    <property type="match status" value="1"/>
</dbReference>
<dbReference type="AlphaFoldDB" id="A0A443RDL2"/>
<evidence type="ECO:0000313" key="5">
    <source>
        <dbReference type="EMBL" id="RWS13356.1"/>
    </source>
</evidence>
<dbReference type="SUPFAM" id="SSF54928">
    <property type="entry name" value="RNA-binding domain, RBD"/>
    <property type="match status" value="1"/>
</dbReference>
<dbReference type="SMART" id="SM00360">
    <property type="entry name" value="RRM"/>
    <property type="match status" value="1"/>
</dbReference>
<feature type="compositionally biased region" description="Polar residues" evidence="3">
    <location>
        <begin position="370"/>
        <end position="392"/>
    </location>
</feature>
<evidence type="ECO:0000313" key="6">
    <source>
        <dbReference type="Proteomes" id="UP000285301"/>
    </source>
</evidence>
<feature type="domain" description="RRM" evidence="4">
    <location>
        <begin position="94"/>
        <end position="168"/>
    </location>
</feature>
<dbReference type="Gene3D" id="3.30.70.330">
    <property type="match status" value="1"/>
</dbReference>
<evidence type="ECO:0000259" key="4">
    <source>
        <dbReference type="PROSITE" id="PS50102"/>
    </source>
</evidence>
<feature type="compositionally biased region" description="Polar residues" evidence="3">
    <location>
        <begin position="283"/>
        <end position="293"/>
    </location>
</feature>
<feature type="compositionally biased region" description="Basic and acidic residues" evidence="3">
    <location>
        <begin position="171"/>
        <end position="215"/>
    </location>
</feature>
<dbReference type="STRING" id="1965070.A0A443RDL2"/>
<feature type="compositionally biased region" description="Basic and acidic residues" evidence="3">
    <location>
        <begin position="567"/>
        <end position="576"/>
    </location>
</feature>
<proteinExistence type="predicted"/>
<feature type="compositionally biased region" description="Basic and acidic residues" evidence="3">
    <location>
        <begin position="396"/>
        <end position="428"/>
    </location>
</feature>
<feature type="compositionally biased region" description="Basic and acidic residues" evidence="3">
    <location>
        <begin position="298"/>
        <end position="309"/>
    </location>
</feature>
<feature type="compositionally biased region" description="Low complexity" evidence="3">
    <location>
        <begin position="525"/>
        <end position="540"/>
    </location>
</feature>
<dbReference type="InterPro" id="IPR000504">
    <property type="entry name" value="RRM_dom"/>
</dbReference>
<feature type="region of interest" description="Disordered" evidence="3">
    <location>
        <begin position="1"/>
        <end position="23"/>
    </location>
</feature>
<sequence>MASNTGKGKRKAKGKTMDLHSFLRDNQSAPEGFTIVNTTKTWAETMEDEELDDKFTLDYKKETPSSNKVILPTAPKAVRAPDVDLSKVPTKPPYKAYLGNLPYEVTEEDIIAFFRKLRVKNVQLPKEGGRLRGFGYAEFEDRTNLIEALSLNNETIKNRSIRVSLSSGDNDAEKPKRDDREDRTAGDWRNAPRDHLPPRDKEKDQRFTRDLRNGSDFDQFTRGGSNFERRTQDRFERGFERRNDRGFREDRDFERSHDRRNDRQDSRNDRRDFGSSFERRRPTQTQSRGASSPSPTPEPEKDLPKERPKLNLKPRTLPVDNKDEPATNSAIFGGAKPVDTAAREMEIEERLQREKEQQEKKEDLEKLSRPISQSPNERVRRISNNSNYSAPNRSRRGSETERCSQSSRDEFINKVDEPIKPRGPETTKFETSAPQIERDSRGRGGRSDFESRRENQTFETREFRSSKAGRNEYDKDTDSRNLFREPKSRGRTEEDEGYYSTHPRSGNQQNRNVRSINSGDRGFESGSQSRRNRPNNGRSNYPSKRGYGGSDNRTNSFGAASQNRTSAPKEKSERQAQRYIEQEDDKAVEYTSANKFTYLRDDFQDDVDGASH</sequence>
<dbReference type="GO" id="GO:0003723">
    <property type="term" value="F:RNA binding"/>
    <property type="evidence" value="ECO:0007669"/>
    <property type="project" value="UniProtKB-UniRule"/>
</dbReference>
<dbReference type="GO" id="GO:0003743">
    <property type="term" value="F:translation initiation factor activity"/>
    <property type="evidence" value="ECO:0007669"/>
    <property type="project" value="UniProtKB-KW"/>
</dbReference>
<feature type="compositionally biased region" description="Basic and acidic residues" evidence="3">
    <location>
        <begin position="249"/>
        <end position="281"/>
    </location>
</feature>
<dbReference type="OrthoDB" id="1748655at2759"/>